<feature type="transmembrane region" description="Helical" evidence="2">
    <location>
        <begin position="56"/>
        <end position="81"/>
    </location>
</feature>
<keyword evidence="4" id="KW-1185">Reference proteome</keyword>
<gene>
    <name evidence="3" type="ORF">SLNWT_3825</name>
</gene>
<keyword evidence="2" id="KW-1133">Transmembrane helix</keyword>
<evidence type="ECO:0000313" key="4">
    <source>
        <dbReference type="Proteomes" id="UP000031523"/>
    </source>
</evidence>
<protein>
    <submittedName>
        <fullName evidence="3">Integrase</fullName>
    </submittedName>
</protein>
<dbReference type="Proteomes" id="UP000031523">
    <property type="component" value="Chromosome"/>
</dbReference>
<reference evidence="3 4" key="1">
    <citation type="submission" date="2015-01" db="EMBL/GenBank/DDBJ databases">
        <title>Enhanced salinomycin production by adjusting the supply of polyketide extender units in Streptomyce albus DSM 41398.</title>
        <authorList>
            <person name="Lu C."/>
        </authorList>
    </citation>
    <scope>NUCLEOTIDE SEQUENCE [LARGE SCALE GENOMIC DNA]</scope>
    <source>
        <strain evidence="4">ATCC 21838 / DSM 41398 / FERM P-419 / JCM 4703 / NBRC 107858</strain>
    </source>
</reference>
<feature type="region of interest" description="Disordered" evidence="1">
    <location>
        <begin position="1"/>
        <end position="24"/>
    </location>
</feature>
<proteinExistence type="predicted"/>
<keyword evidence="2" id="KW-0812">Transmembrane</keyword>
<feature type="compositionally biased region" description="Polar residues" evidence="1">
    <location>
        <begin position="136"/>
        <end position="145"/>
    </location>
</feature>
<dbReference type="EMBL" id="CP010519">
    <property type="protein sequence ID" value="AJE84201.1"/>
    <property type="molecule type" value="Genomic_DNA"/>
</dbReference>
<evidence type="ECO:0000313" key="3">
    <source>
        <dbReference type="EMBL" id="AJE84201.1"/>
    </source>
</evidence>
<keyword evidence="2" id="KW-0472">Membrane</keyword>
<evidence type="ECO:0000256" key="2">
    <source>
        <dbReference type="SAM" id="Phobius"/>
    </source>
</evidence>
<evidence type="ECO:0000256" key="1">
    <source>
        <dbReference type="SAM" id="MobiDB-lite"/>
    </source>
</evidence>
<accession>A0A0B5F005</accession>
<organism evidence="3 4">
    <name type="scientific">Streptomyces albus (strain ATCC 21838 / DSM 41398 / FERM P-419 / JCM 4703 / NBRC 107858)</name>
    <dbReference type="NCBI Taxonomy" id="1081613"/>
    <lineage>
        <taxon>Bacteria</taxon>
        <taxon>Bacillati</taxon>
        <taxon>Actinomycetota</taxon>
        <taxon>Actinomycetes</taxon>
        <taxon>Kitasatosporales</taxon>
        <taxon>Streptomycetaceae</taxon>
        <taxon>Streptomyces</taxon>
    </lineage>
</organism>
<dbReference type="KEGG" id="sals:SLNWT_3825"/>
<dbReference type="AlphaFoldDB" id="A0A0B5F005"/>
<sequence length="145" mass="15197">MRAGFATPDGRGTSPRTDDDDWKERLSSADVRDGRLHGVRHTAGTVLLILSMDQDLVALITAAVGLVGAIGGAAIGGLAAARGARTGAETAAKAKATADQVRDQAVADRQHWLRERRLEANWKGDARRARLDEPDPSSTCGSGGI</sequence>
<feature type="region of interest" description="Disordered" evidence="1">
    <location>
        <begin position="124"/>
        <end position="145"/>
    </location>
</feature>
<feature type="compositionally biased region" description="Basic and acidic residues" evidence="1">
    <location>
        <begin position="124"/>
        <end position="133"/>
    </location>
</feature>
<name>A0A0B5F005_STRA4</name>